<evidence type="ECO:0000313" key="5">
    <source>
        <dbReference type="Proteomes" id="UP001189429"/>
    </source>
</evidence>
<dbReference type="PANTHER" id="PTHR10334">
    <property type="entry name" value="CYSTEINE-RICH SECRETORY PROTEIN-RELATED"/>
    <property type="match status" value="1"/>
</dbReference>
<dbReference type="Proteomes" id="UP001189429">
    <property type="component" value="Unassembled WGS sequence"/>
</dbReference>
<comment type="caution">
    <text evidence="4">The sequence shown here is derived from an EMBL/GenBank/DDBJ whole genome shotgun (WGS) entry which is preliminary data.</text>
</comment>
<keyword evidence="2" id="KW-0732">Signal</keyword>
<dbReference type="InterPro" id="IPR014044">
    <property type="entry name" value="CAP_dom"/>
</dbReference>
<evidence type="ECO:0000259" key="3">
    <source>
        <dbReference type="SMART" id="SM00198"/>
    </source>
</evidence>
<dbReference type="Gene3D" id="3.40.33.10">
    <property type="entry name" value="CAP"/>
    <property type="match status" value="1"/>
</dbReference>
<evidence type="ECO:0000256" key="1">
    <source>
        <dbReference type="SAM" id="MobiDB-lite"/>
    </source>
</evidence>
<name>A0ABN9UWY0_9DINO</name>
<accession>A0ABN9UWY0</accession>
<reference evidence="4" key="1">
    <citation type="submission" date="2023-10" db="EMBL/GenBank/DDBJ databases">
        <authorList>
            <person name="Chen Y."/>
            <person name="Shah S."/>
            <person name="Dougan E. K."/>
            <person name="Thang M."/>
            <person name="Chan C."/>
        </authorList>
    </citation>
    <scope>NUCLEOTIDE SEQUENCE [LARGE SCALE GENOMIC DNA]</scope>
</reference>
<feature type="domain" description="SCP" evidence="3">
    <location>
        <begin position="70"/>
        <end position="227"/>
    </location>
</feature>
<gene>
    <name evidence="4" type="ORF">PCOR1329_LOCUS51907</name>
</gene>
<dbReference type="Pfam" id="PF00188">
    <property type="entry name" value="CAP"/>
    <property type="match status" value="1"/>
</dbReference>
<evidence type="ECO:0000256" key="2">
    <source>
        <dbReference type="SAM" id="SignalP"/>
    </source>
</evidence>
<dbReference type="InterPro" id="IPR001283">
    <property type="entry name" value="CRISP-related"/>
</dbReference>
<evidence type="ECO:0000313" key="4">
    <source>
        <dbReference type="EMBL" id="CAK0863882.1"/>
    </source>
</evidence>
<feature type="signal peptide" evidence="2">
    <location>
        <begin position="1"/>
        <end position="26"/>
    </location>
</feature>
<dbReference type="EMBL" id="CAUYUJ010016310">
    <property type="protein sequence ID" value="CAK0863882.1"/>
    <property type="molecule type" value="Genomic_DNA"/>
</dbReference>
<protein>
    <recommendedName>
        <fullName evidence="3">SCP domain-containing protein</fullName>
    </recommendedName>
</protein>
<feature type="region of interest" description="Disordered" evidence="1">
    <location>
        <begin position="307"/>
        <end position="335"/>
    </location>
</feature>
<sequence length="403" mass="42712">MAPRPGGCRQKLHAIVSALGFVAALAKDNEVNRSRRLQDSAGWDQVASAISQGYCAQNYDVSSVSQTMDDDPAKWVDAHNYYRACHGSPPVTWDNTLALYAKNWVEVLLTHCNSLEDAKAFVQASGHEPHDPAAYRTETPKNGENLALFEFPVVQMLPMDETSTVESWYREIDDQCANKGLTPGCDGGLNHFTALVWKSVNFIGCYSASRGTFKLVSCRYAPGLALEEDFCNLPNAGGDCATKPENIMVPALLNDANGLPQHCEPHGVIGVNGLPNGGAMDIAGQKVIPLPLLLWGWLQRAFTSHNQAPDATQLPPGTLPQDMMGNNLPQGPAQAATPQRLFAASPPLRSATAGRPTAHRAPALAALAALAAVACAVAASRARGGAGAGIEGRTLLGGSDPEL</sequence>
<feature type="chain" id="PRO_5045155265" description="SCP domain-containing protein" evidence="2">
    <location>
        <begin position="27"/>
        <end position="403"/>
    </location>
</feature>
<keyword evidence="5" id="KW-1185">Reference proteome</keyword>
<dbReference type="SUPFAM" id="SSF55797">
    <property type="entry name" value="PR-1-like"/>
    <property type="match status" value="1"/>
</dbReference>
<dbReference type="SMART" id="SM00198">
    <property type="entry name" value="SCP"/>
    <property type="match status" value="1"/>
</dbReference>
<dbReference type="InterPro" id="IPR035940">
    <property type="entry name" value="CAP_sf"/>
</dbReference>
<proteinExistence type="predicted"/>
<organism evidence="4 5">
    <name type="scientific">Prorocentrum cordatum</name>
    <dbReference type="NCBI Taxonomy" id="2364126"/>
    <lineage>
        <taxon>Eukaryota</taxon>
        <taxon>Sar</taxon>
        <taxon>Alveolata</taxon>
        <taxon>Dinophyceae</taxon>
        <taxon>Prorocentrales</taxon>
        <taxon>Prorocentraceae</taxon>
        <taxon>Prorocentrum</taxon>
    </lineage>
</organism>